<dbReference type="EMBL" id="CAJNOQ010019177">
    <property type="protein sequence ID" value="CAF1444665.1"/>
    <property type="molecule type" value="Genomic_DNA"/>
</dbReference>
<dbReference type="PROSITE" id="PS51703">
    <property type="entry name" value="DZF"/>
    <property type="match status" value="1"/>
</dbReference>
<keyword evidence="6" id="KW-0539">Nucleus</keyword>
<dbReference type="Proteomes" id="UP000682733">
    <property type="component" value="Unassembled WGS sequence"/>
</dbReference>
<dbReference type="GO" id="GO:0003725">
    <property type="term" value="F:double-stranded RNA binding"/>
    <property type="evidence" value="ECO:0007669"/>
    <property type="project" value="TreeGrafter"/>
</dbReference>
<evidence type="ECO:0000259" key="7">
    <source>
        <dbReference type="PROSITE" id="PS51703"/>
    </source>
</evidence>
<organism evidence="9 12">
    <name type="scientific">Didymodactylos carnosus</name>
    <dbReference type="NCBI Taxonomy" id="1234261"/>
    <lineage>
        <taxon>Eukaryota</taxon>
        <taxon>Metazoa</taxon>
        <taxon>Spiralia</taxon>
        <taxon>Gnathifera</taxon>
        <taxon>Rotifera</taxon>
        <taxon>Eurotatoria</taxon>
        <taxon>Bdelloidea</taxon>
        <taxon>Philodinida</taxon>
        <taxon>Philodinidae</taxon>
        <taxon>Didymodactylos</taxon>
    </lineage>
</organism>
<dbReference type="Pfam" id="PF07528">
    <property type="entry name" value="DZF_N"/>
    <property type="match status" value="1"/>
</dbReference>
<dbReference type="Proteomes" id="UP000663829">
    <property type="component" value="Unassembled WGS sequence"/>
</dbReference>
<evidence type="ECO:0000256" key="2">
    <source>
        <dbReference type="ARBA" id="ARBA00023015"/>
    </source>
</evidence>
<dbReference type="SMART" id="SM00572">
    <property type="entry name" value="DZF"/>
    <property type="match status" value="1"/>
</dbReference>
<protein>
    <recommendedName>
        <fullName evidence="7">DZF domain-containing protein</fullName>
    </recommendedName>
</protein>
<dbReference type="Pfam" id="PF20965">
    <property type="entry name" value="DZF_C"/>
    <property type="match status" value="1"/>
</dbReference>
<dbReference type="Gene3D" id="3.30.460.10">
    <property type="entry name" value="Beta Polymerase, domain 2"/>
    <property type="match status" value="1"/>
</dbReference>
<dbReference type="EMBL" id="CAJOBA010043343">
    <property type="protein sequence ID" value="CAF4147836.1"/>
    <property type="molecule type" value="Genomic_DNA"/>
</dbReference>
<dbReference type="GO" id="GO:0045893">
    <property type="term" value="P:positive regulation of DNA-templated transcription"/>
    <property type="evidence" value="ECO:0007669"/>
    <property type="project" value="TreeGrafter"/>
</dbReference>
<evidence type="ECO:0000256" key="1">
    <source>
        <dbReference type="ARBA" id="ARBA00004123"/>
    </source>
</evidence>
<dbReference type="Proteomes" id="UP000681722">
    <property type="component" value="Unassembled WGS sequence"/>
</dbReference>
<evidence type="ECO:0000313" key="8">
    <source>
        <dbReference type="EMBL" id="CAF1336638.1"/>
    </source>
</evidence>
<dbReference type="Proteomes" id="UP000677228">
    <property type="component" value="Unassembled WGS sequence"/>
</dbReference>
<keyword evidence="5" id="KW-0804">Transcription</keyword>
<dbReference type="InterPro" id="IPR006561">
    <property type="entry name" value="DZF_dom"/>
</dbReference>
<comment type="caution">
    <text evidence="9">The sequence shown here is derived from an EMBL/GenBank/DDBJ whole genome shotgun (WGS) entry which is preliminary data.</text>
</comment>
<dbReference type="InterPro" id="IPR049402">
    <property type="entry name" value="DZF_dom_C"/>
</dbReference>
<evidence type="ECO:0000313" key="12">
    <source>
        <dbReference type="Proteomes" id="UP000663829"/>
    </source>
</evidence>
<dbReference type="Gene3D" id="1.10.1410.40">
    <property type="match status" value="1"/>
</dbReference>
<evidence type="ECO:0000256" key="4">
    <source>
        <dbReference type="ARBA" id="ARBA00023159"/>
    </source>
</evidence>
<dbReference type="EMBL" id="CAJOBC010084617">
    <property type="protein sequence ID" value="CAF4319639.1"/>
    <property type="molecule type" value="Genomic_DNA"/>
</dbReference>
<accession>A0A815P5U1</accession>
<dbReference type="PANTHER" id="PTHR46447">
    <property type="entry name" value="INTERLEUKIN ENHANCER-BINDING FACTOR"/>
    <property type="match status" value="1"/>
</dbReference>
<dbReference type="PROSITE" id="PS50152">
    <property type="entry name" value="25A_SYNTH_3"/>
    <property type="match status" value="1"/>
</dbReference>
<keyword evidence="4" id="KW-0010">Activator</keyword>
<evidence type="ECO:0000313" key="9">
    <source>
        <dbReference type="EMBL" id="CAF1444665.1"/>
    </source>
</evidence>
<dbReference type="GO" id="GO:0071013">
    <property type="term" value="C:catalytic step 2 spliceosome"/>
    <property type="evidence" value="ECO:0007669"/>
    <property type="project" value="TreeGrafter"/>
</dbReference>
<keyword evidence="12" id="KW-1185">Reference proteome</keyword>
<proteinExistence type="predicted"/>
<dbReference type="EMBL" id="CAJNOK010021727">
    <property type="protein sequence ID" value="CAF1336638.1"/>
    <property type="molecule type" value="Genomic_DNA"/>
</dbReference>
<evidence type="ECO:0000256" key="3">
    <source>
        <dbReference type="ARBA" id="ARBA00023125"/>
    </source>
</evidence>
<evidence type="ECO:0000256" key="6">
    <source>
        <dbReference type="ARBA" id="ARBA00023242"/>
    </source>
</evidence>
<gene>
    <name evidence="9" type="ORF">GPM918_LOCUS34499</name>
    <name evidence="8" type="ORF">OVA965_LOCUS30143</name>
    <name evidence="11" type="ORF">SRO942_LOCUS35196</name>
    <name evidence="10" type="ORF">TMI583_LOCUS30934</name>
</gene>
<dbReference type="AlphaFoldDB" id="A0A815P5U1"/>
<keyword evidence="3" id="KW-0238">DNA-binding</keyword>
<feature type="non-terminal residue" evidence="9">
    <location>
        <position position="1"/>
    </location>
</feature>
<name>A0A815P5U1_9BILA</name>
<evidence type="ECO:0000313" key="10">
    <source>
        <dbReference type="EMBL" id="CAF4147836.1"/>
    </source>
</evidence>
<dbReference type="PANTHER" id="PTHR46447:SF1">
    <property type="entry name" value="INTERLEUKIN ENHANCER-BINDING FACTOR 2"/>
    <property type="match status" value="1"/>
</dbReference>
<dbReference type="OrthoDB" id="5775647at2759"/>
<feature type="domain" description="DZF" evidence="7">
    <location>
        <begin position="35"/>
        <end position="342"/>
    </location>
</feature>
<dbReference type="InterPro" id="IPR052134">
    <property type="entry name" value="ILF2"/>
</dbReference>
<sequence>MTRGKRGGYVYQRGRHSAQRTPHLSYIFDFLSSPESFPAIKEPSDDKSLLEDIMERNQYLTLEQSENFLLMNFTNKVQLILDQLVLQSGSFTGCQLEEVRQIGSFKHGTLIRKPNNVTTGLLADIAVIFKTLPTKEAISQLSLKLLEDLRPLCTEEESRTLTYELTDYGFSIINNLMHVNLFVTTLPKNFNSLDPNLHLDRRICLRNSNAIRHAKWIDDNCVHPSIKVLIRLLKDMRNRFSGFNQLNSWMINLLAHHSVMNWGKDDPLPLSFAFKRILQLLASGIFLPGCMGLQDPCEDTMFPVHLQLSLKGLDNICSTAQTLLRALAFGAQKYILGIETVP</sequence>
<keyword evidence="2" id="KW-0805">Transcription regulation</keyword>
<evidence type="ECO:0000256" key="5">
    <source>
        <dbReference type="ARBA" id="ARBA00023163"/>
    </source>
</evidence>
<reference evidence="9" key="1">
    <citation type="submission" date="2021-02" db="EMBL/GenBank/DDBJ databases">
        <authorList>
            <person name="Nowell W R."/>
        </authorList>
    </citation>
    <scope>NUCLEOTIDE SEQUENCE</scope>
</reference>
<comment type="subcellular location">
    <subcellularLocation>
        <location evidence="1">Nucleus</location>
    </subcellularLocation>
</comment>
<dbReference type="InterPro" id="IPR043519">
    <property type="entry name" value="NT_sf"/>
</dbReference>
<evidence type="ECO:0000313" key="11">
    <source>
        <dbReference type="EMBL" id="CAF4319639.1"/>
    </source>
</evidence>
<dbReference type="GO" id="GO:0003677">
    <property type="term" value="F:DNA binding"/>
    <property type="evidence" value="ECO:0007669"/>
    <property type="project" value="UniProtKB-KW"/>
</dbReference>
<dbReference type="InterPro" id="IPR049401">
    <property type="entry name" value="DZF_dom_N"/>
</dbReference>